<feature type="compositionally biased region" description="Basic and acidic residues" evidence="1">
    <location>
        <begin position="1365"/>
        <end position="1378"/>
    </location>
</feature>
<evidence type="ECO:0000256" key="2">
    <source>
        <dbReference type="SAM" id="Phobius"/>
    </source>
</evidence>
<dbReference type="Proteomes" id="UP000601435">
    <property type="component" value="Unassembled WGS sequence"/>
</dbReference>
<keyword evidence="2" id="KW-0812">Transmembrane</keyword>
<feature type="region of interest" description="Disordered" evidence="1">
    <location>
        <begin position="1335"/>
        <end position="1378"/>
    </location>
</feature>
<keyword evidence="4" id="KW-1185">Reference proteome</keyword>
<feature type="non-terminal residue" evidence="3">
    <location>
        <position position="1427"/>
    </location>
</feature>
<feature type="compositionally biased region" description="Basic residues" evidence="1">
    <location>
        <begin position="1259"/>
        <end position="1269"/>
    </location>
</feature>
<reference evidence="3" key="1">
    <citation type="submission" date="2021-02" db="EMBL/GenBank/DDBJ databases">
        <authorList>
            <person name="Dougan E. K."/>
            <person name="Rhodes N."/>
            <person name="Thang M."/>
            <person name="Chan C."/>
        </authorList>
    </citation>
    <scope>NUCLEOTIDE SEQUENCE</scope>
</reference>
<name>A0A813A0E4_9DINO</name>
<dbReference type="EMBL" id="CAJNJA010052376">
    <property type="protein sequence ID" value="CAE7846542.1"/>
    <property type="molecule type" value="Genomic_DNA"/>
</dbReference>
<evidence type="ECO:0000256" key="1">
    <source>
        <dbReference type="SAM" id="MobiDB-lite"/>
    </source>
</evidence>
<organism evidence="3 4">
    <name type="scientific">Symbiodinium necroappetens</name>
    <dbReference type="NCBI Taxonomy" id="1628268"/>
    <lineage>
        <taxon>Eukaryota</taxon>
        <taxon>Sar</taxon>
        <taxon>Alveolata</taxon>
        <taxon>Dinophyceae</taxon>
        <taxon>Suessiales</taxon>
        <taxon>Symbiodiniaceae</taxon>
        <taxon>Symbiodinium</taxon>
    </lineage>
</organism>
<accession>A0A813A0E4</accession>
<gene>
    <name evidence="3" type="primary">GIP</name>
    <name evidence="3" type="ORF">SNEC2469_LOCUS26063</name>
</gene>
<dbReference type="Gene3D" id="3.50.4.10">
    <property type="entry name" value="Hepatocyte Growth Factor"/>
    <property type="match status" value="1"/>
</dbReference>
<evidence type="ECO:0000313" key="4">
    <source>
        <dbReference type="Proteomes" id="UP000601435"/>
    </source>
</evidence>
<feature type="region of interest" description="Disordered" evidence="1">
    <location>
        <begin position="1248"/>
        <end position="1285"/>
    </location>
</feature>
<keyword evidence="2" id="KW-1133">Transmembrane helix</keyword>
<keyword evidence="2" id="KW-0472">Membrane</keyword>
<proteinExistence type="predicted"/>
<evidence type="ECO:0000313" key="3">
    <source>
        <dbReference type="EMBL" id="CAE7846542.1"/>
    </source>
</evidence>
<comment type="caution">
    <text evidence="3">The sequence shown here is derived from an EMBL/GenBank/DDBJ whole genome shotgun (WGS) entry which is preliminary data.</text>
</comment>
<dbReference type="OrthoDB" id="437599at2759"/>
<feature type="compositionally biased region" description="Low complexity" evidence="1">
    <location>
        <begin position="857"/>
        <end position="873"/>
    </location>
</feature>
<sequence>MGADTPFTCGPYAAVGETPESDEDLRLAADLDSLAPLGAEDEQSQPGALALKTMKLLCTILGLGAVLLVCLVTLGAARTSWRPLMPGNEPLKHQAEPPEPPSQLWKPPLWHKDWQGNDVKDSWDHFTMPTCDSGPKPGTLIKASAAAQMRAGGQHRKLRASNTTEHWVLAKRTPAQKECAEHKRVANEYHQRLISEHWAFVKRRDQIRELHIWQGQHRCKAQLVNTDFDSQISWEDPNGRESPAHCQRVCTWNPGCHGFAWSSWGCFLKRHELVKKPQAGVYAGFPCGAEEQPYPWPHQEVEKHTMPQPKALQVAPAMSTYCTMVILPYSYEVDLVLMQYQNYYSIFQCDLWGVYSSQRLHLAPGLVTRIMNTSQDPPLLSWLPDLLKEFLEAGDPSLQEASPLNLAGAFGASVSSAFDVLGVSPPKSSAPQPDQGERFIAALTGERKNIPSWSGQPGTLRSWLKLLACWEAEATLHREKWGLRLYQSFPENSQPRKIADQIPMSELLSANGYDLVLTALMTKYRPYLHIAGPASVDKFFFAGDRGKGKSFASFIATKEVARQELETNLGERLNDKVAGRILLRQAHLSELQRELISLRDQSTLMGFDEIANMLRPLDGEELQIYFEDRTYDEEESLYLAAYHSAYADVRKGRAEDASSVAGGASGKGTNADRKVNFVVSRGRFLSSLESKFLGYEALVDTAAEDAVIGARAMDSLRAELAKLGLQPQPVSPQGPEVPCAGIGGEAKLESVQDVPIAVAGIHALLRFHVLRDGEFTTPPLLPISLLEAIGSNIDLPSERLSTAAGYSTPMTRLPSGHRTVSILDFQGRPWTLPLQLRVADEDPFQLKRPSSSWTGASSMTTSTSHRTTSTGSSGHEDFRGGSESNNTATCGFGISAPTSLVAFRAGEDVEAKAWDFMQNSKWSMQDMDELLHSLHPARLDHFRLIMRKAPRGKEPSRSFSAVFGVYAHGAFVGMTKSTSKYPCLVKYVNSWLRHHAPEASFSSFSIGANVQAPLHRDVNNEVTSKNLTVSFGKHKGGSLWIQNDDSGFSSRQSKTVKGPQGQDLHGSLVRTQHRLVSFSPKLWHEVTPWKGSRISLTAYTSRGVHTLKPADERQLRDLLFPLTAPPEIPVSCTLVEFQDEVPLETQCRHAEYDLEHVIDEVNLSCNSVPSSSASWFERMISRAAKQRADQLVANEMRRNEILPKKKLGTAKVEMAWKRITARILMMLATARQQMVVDEFYMQDQIEDNPKERASSSHQNSHKPRTKKAAHISQGIGQPLARSKAHKTCALEPSACQHPPDKLRCRANSVSQWWTCALCGSRWQRNDAVDVIQEKLPPTSENEPKIAGSRGQEFPKFLPAPRSRPHQGDGRVGQPRESKNVGFGILERDWWNWSDAGNNAEGEQAAQAGYTAIALKDPNNFAWNEDDP</sequence>
<feature type="region of interest" description="Disordered" evidence="1">
    <location>
        <begin position="847"/>
        <end position="884"/>
    </location>
</feature>
<protein>
    <submittedName>
        <fullName evidence="3">GIP protein</fullName>
    </submittedName>
</protein>
<feature type="transmembrane region" description="Helical" evidence="2">
    <location>
        <begin position="56"/>
        <end position="77"/>
    </location>
</feature>